<comment type="caution">
    <text evidence="5">The sequence shown here is derived from an EMBL/GenBank/DDBJ whole genome shotgun (WGS) entry which is preliminary data.</text>
</comment>
<dbReference type="PANTHER" id="PTHR43818:SF11">
    <property type="entry name" value="BCDNA.GH03377"/>
    <property type="match status" value="1"/>
</dbReference>
<dbReference type="InterPro" id="IPR055170">
    <property type="entry name" value="GFO_IDH_MocA-like_dom"/>
</dbReference>
<evidence type="ECO:0000256" key="2">
    <source>
        <dbReference type="SAM" id="MobiDB-lite"/>
    </source>
</evidence>
<evidence type="ECO:0000313" key="5">
    <source>
        <dbReference type="EMBL" id="MDQ0438608.1"/>
    </source>
</evidence>
<feature type="domain" description="Gfo/Idh/MocA-like oxidoreductase N-terminal" evidence="3">
    <location>
        <begin position="5"/>
        <end position="129"/>
    </location>
</feature>
<dbReference type="Pfam" id="PF01408">
    <property type="entry name" value="GFO_IDH_MocA"/>
    <property type="match status" value="1"/>
</dbReference>
<dbReference type="Gene3D" id="3.30.360.10">
    <property type="entry name" value="Dihydrodipicolinate Reductase, domain 2"/>
    <property type="match status" value="1"/>
</dbReference>
<accession>A0ABU0H8H1</accession>
<name>A0ABU0H8H1_9HYPH</name>
<feature type="compositionally biased region" description="Basic residues" evidence="2">
    <location>
        <begin position="464"/>
        <end position="473"/>
    </location>
</feature>
<protein>
    <submittedName>
        <fullName evidence="5">Dehydrogenase</fullName>
    </submittedName>
</protein>
<dbReference type="RefSeq" id="WP_266349516.1">
    <property type="nucleotide sequence ID" value="NZ_JAPKNG010000004.1"/>
</dbReference>
<dbReference type="Proteomes" id="UP001241603">
    <property type="component" value="Unassembled WGS sequence"/>
</dbReference>
<feature type="compositionally biased region" description="Low complexity" evidence="2">
    <location>
        <begin position="432"/>
        <end position="449"/>
    </location>
</feature>
<proteinExistence type="predicted"/>
<dbReference type="InterPro" id="IPR050463">
    <property type="entry name" value="Gfo/Idh/MocA_oxidrdct_glycsds"/>
</dbReference>
<feature type="compositionally biased region" description="Low complexity" evidence="2">
    <location>
        <begin position="405"/>
        <end position="419"/>
    </location>
</feature>
<evidence type="ECO:0000259" key="3">
    <source>
        <dbReference type="Pfam" id="PF01408"/>
    </source>
</evidence>
<keyword evidence="6" id="KW-1185">Reference proteome</keyword>
<dbReference type="Gene3D" id="3.40.50.720">
    <property type="entry name" value="NAD(P)-binding Rossmann-like Domain"/>
    <property type="match status" value="1"/>
</dbReference>
<organism evidence="5 6">
    <name type="scientific">Kaistia dalseonensis</name>
    <dbReference type="NCBI Taxonomy" id="410840"/>
    <lineage>
        <taxon>Bacteria</taxon>
        <taxon>Pseudomonadati</taxon>
        <taxon>Pseudomonadota</taxon>
        <taxon>Alphaproteobacteria</taxon>
        <taxon>Hyphomicrobiales</taxon>
        <taxon>Kaistiaceae</taxon>
        <taxon>Kaistia</taxon>
    </lineage>
</organism>
<dbReference type="EMBL" id="JAUSVO010000004">
    <property type="protein sequence ID" value="MDQ0438608.1"/>
    <property type="molecule type" value="Genomic_DNA"/>
</dbReference>
<evidence type="ECO:0000256" key="1">
    <source>
        <dbReference type="ARBA" id="ARBA00023002"/>
    </source>
</evidence>
<dbReference type="PANTHER" id="PTHR43818">
    <property type="entry name" value="BCDNA.GH03377"/>
    <property type="match status" value="1"/>
</dbReference>
<feature type="domain" description="GFO/IDH/MocA-like oxidoreductase" evidence="4">
    <location>
        <begin position="142"/>
        <end position="278"/>
    </location>
</feature>
<evidence type="ECO:0000313" key="6">
    <source>
        <dbReference type="Proteomes" id="UP001241603"/>
    </source>
</evidence>
<evidence type="ECO:0000259" key="4">
    <source>
        <dbReference type="Pfam" id="PF22725"/>
    </source>
</evidence>
<sequence>MATTLNVGMVGYGFMARAHSNAWSKVSHFFDTGYRPVLKAVAARNNEKANAFAAMWGYESVESDWKKLIERKDIDVIDICTPNDSHAEIAIAAAKAGKMVTCEKPLARSTAEGLPMVEAVEKAGVPNMVWYNYRRVPAVSLIKQVVDQGLLGKIYHYRAKFLQDWTISPDVPQGGAATWRLDVDAAGSGVTGDLLAHCIDTALWINGDIKNLTAMTETFVKERKNALTGKMQKVGIDDAAAVLTHFSNGSLGTFESTRYARGHKAAYTLEINGENGSFAWDLHDLNRVSWFDHRTPGALRGWTSILVTDGEHPYLGKWWVPGLILGYEHSFVHQVADFLRGLADGVPAAPTFRDALATTMVCDAIINSGNSGQWVDVEHPDAVGAGKTAKRKPSGAKAAEKTAAEKPVVAKTKPAATKAAADKPAKVEAKPKASAGKAKTGGKVAAATVKADKVKAPAAEKTPKASKKGRKVK</sequence>
<feature type="region of interest" description="Disordered" evidence="2">
    <location>
        <begin position="384"/>
        <end position="473"/>
    </location>
</feature>
<feature type="compositionally biased region" description="Basic and acidic residues" evidence="2">
    <location>
        <begin position="420"/>
        <end position="431"/>
    </location>
</feature>
<dbReference type="Pfam" id="PF22725">
    <property type="entry name" value="GFO_IDH_MocA_C3"/>
    <property type="match status" value="1"/>
</dbReference>
<dbReference type="SUPFAM" id="SSF55347">
    <property type="entry name" value="Glyceraldehyde-3-phosphate dehydrogenase-like, C-terminal domain"/>
    <property type="match status" value="1"/>
</dbReference>
<reference evidence="5 6" key="1">
    <citation type="submission" date="2023-07" db="EMBL/GenBank/DDBJ databases">
        <title>Genomic Encyclopedia of Type Strains, Phase IV (KMG-IV): sequencing the most valuable type-strain genomes for metagenomic binning, comparative biology and taxonomic classification.</title>
        <authorList>
            <person name="Goeker M."/>
        </authorList>
    </citation>
    <scope>NUCLEOTIDE SEQUENCE [LARGE SCALE GENOMIC DNA]</scope>
    <source>
        <strain evidence="5 6">B6-8</strain>
    </source>
</reference>
<gene>
    <name evidence="5" type="ORF">QO014_003003</name>
</gene>
<dbReference type="InterPro" id="IPR036291">
    <property type="entry name" value="NAD(P)-bd_dom_sf"/>
</dbReference>
<dbReference type="SUPFAM" id="SSF51735">
    <property type="entry name" value="NAD(P)-binding Rossmann-fold domains"/>
    <property type="match status" value="1"/>
</dbReference>
<keyword evidence="1" id="KW-0560">Oxidoreductase</keyword>
<dbReference type="InterPro" id="IPR000683">
    <property type="entry name" value="Gfo/Idh/MocA-like_OxRdtase_N"/>
</dbReference>